<sequence length="279" mass="31007">MRARASALASELLTEARLTKNRTPTDRVLDILEHVTFSDRSLGTSELAARLDIPKATVYRILTTLEARGYLSRHLLGPGFVPDAGLQQLSRGALDAPHYRAERHAILTELAETIGEACNLVLFEGTEQVYIDRVETKWPLQFRLEVGSRVPVHCTAAGKLLLALQPATRQSGFVNRMQLVRYTRKTICDPNTLMRALEDIVQSDYGVDDEEFLDGMVAVAVPLRIGAGPPRLAVATHAPVSRMRIDTLLHYLPDMRDAADRISRTIQNTGQLMTSKPKK</sequence>
<keyword evidence="3" id="KW-0804">Transcription</keyword>
<evidence type="ECO:0000259" key="6">
    <source>
        <dbReference type="PROSITE" id="PS51077"/>
    </source>
</evidence>
<name>A0A6N7QVF3_9GAMM</name>
<evidence type="ECO:0000313" key="9">
    <source>
        <dbReference type="Proteomes" id="UP000433788"/>
    </source>
</evidence>
<gene>
    <name evidence="8" type="ORF">GH984_10505</name>
</gene>
<evidence type="ECO:0000256" key="3">
    <source>
        <dbReference type="ARBA" id="ARBA00023163"/>
    </source>
</evidence>
<evidence type="ECO:0000256" key="2">
    <source>
        <dbReference type="ARBA" id="ARBA00023125"/>
    </source>
</evidence>
<dbReference type="PANTHER" id="PTHR30136:SF24">
    <property type="entry name" value="HTH-TYPE TRANSCRIPTIONAL REPRESSOR ALLR"/>
    <property type="match status" value="1"/>
</dbReference>
<dbReference type="GO" id="GO:0045892">
    <property type="term" value="P:negative regulation of DNA-templated transcription"/>
    <property type="evidence" value="ECO:0007669"/>
    <property type="project" value="TreeGrafter"/>
</dbReference>
<evidence type="ECO:0000256" key="5">
    <source>
        <dbReference type="ARBA" id="ARBA00042627"/>
    </source>
</evidence>
<accession>A0A6N7QVF3</accession>
<feature type="domain" description="HTH iclR-type" evidence="6">
    <location>
        <begin position="22"/>
        <end position="78"/>
    </location>
</feature>
<dbReference type="InterPro" id="IPR036388">
    <property type="entry name" value="WH-like_DNA-bd_sf"/>
</dbReference>
<dbReference type="InterPro" id="IPR036390">
    <property type="entry name" value="WH_DNA-bd_sf"/>
</dbReference>
<keyword evidence="2" id="KW-0238">DNA-binding</keyword>
<dbReference type="GO" id="GO:0003700">
    <property type="term" value="F:DNA-binding transcription factor activity"/>
    <property type="evidence" value="ECO:0007669"/>
    <property type="project" value="TreeGrafter"/>
</dbReference>
<dbReference type="InterPro" id="IPR014757">
    <property type="entry name" value="Tscrpt_reg_IclR_C"/>
</dbReference>
<dbReference type="Proteomes" id="UP000433788">
    <property type="component" value="Unassembled WGS sequence"/>
</dbReference>
<feature type="domain" description="IclR-ED" evidence="7">
    <location>
        <begin position="85"/>
        <end position="268"/>
    </location>
</feature>
<dbReference type="SUPFAM" id="SSF46785">
    <property type="entry name" value="Winged helix' DNA-binding domain"/>
    <property type="match status" value="1"/>
</dbReference>
<evidence type="ECO:0000256" key="1">
    <source>
        <dbReference type="ARBA" id="ARBA00023015"/>
    </source>
</evidence>
<dbReference type="InterPro" id="IPR029016">
    <property type="entry name" value="GAF-like_dom_sf"/>
</dbReference>
<dbReference type="EMBL" id="WJPP01000007">
    <property type="protein sequence ID" value="MRH79128.1"/>
    <property type="molecule type" value="Genomic_DNA"/>
</dbReference>
<dbReference type="Gene3D" id="1.10.10.10">
    <property type="entry name" value="Winged helix-like DNA-binding domain superfamily/Winged helix DNA-binding domain"/>
    <property type="match status" value="1"/>
</dbReference>
<dbReference type="PROSITE" id="PS51077">
    <property type="entry name" value="HTH_ICLR"/>
    <property type="match status" value="1"/>
</dbReference>
<dbReference type="Gene3D" id="3.30.450.40">
    <property type="match status" value="1"/>
</dbReference>
<dbReference type="InterPro" id="IPR005471">
    <property type="entry name" value="Tscrpt_reg_IclR_N"/>
</dbReference>
<dbReference type="Pfam" id="PF01614">
    <property type="entry name" value="IclR_C"/>
    <property type="match status" value="1"/>
</dbReference>
<dbReference type="GO" id="GO:0003677">
    <property type="term" value="F:DNA binding"/>
    <property type="evidence" value="ECO:0007669"/>
    <property type="project" value="UniProtKB-KW"/>
</dbReference>
<dbReference type="SUPFAM" id="SSF55781">
    <property type="entry name" value="GAF domain-like"/>
    <property type="match status" value="1"/>
</dbReference>
<keyword evidence="9" id="KW-1185">Reference proteome</keyword>
<protein>
    <recommendedName>
        <fullName evidence="4">HTH-type transcriptional repressor AllR</fullName>
    </recommendedName>
    <alternativeName>
        <fullName evidence="5">Negative regulator of allantoin and glyoxylate utilization operons</fullName>
    </alternativeName>
</protein>
<dbReference type="Pfam" id="PF09339">
    <property type="entry name" value="HTH_IclR"/>
    <property type="match status" value="1"/>
</dbReference>
<evidence type="ECO:0000259" key="7">
    <source>
        <dbReference type="PROSITE" id="PS51078"/>
    </source>
</evidence>
<dbReference type="PROSITE" id="PS51078">
    <property type="entry name" value="ICLR_ED"/>
    <property type="match status" value="1"/>
</dbReference>
<comment type="caution">
    <text evidence="8">The sequence shown here is derived from an EMBL/GenBank/DDBJ whole genome shotgun (WGS) entry which is preliminary data.</text>
</comment>
<organism evidence="8 9">
    <name type="scientific">Spiribacter salilacus</name>
    <dbReference type="NCBI Taxonomy" id="2664894"/>
    <lineage>
        <taxon>Bacteria</taxon>
        <taxon>Pseudomonadati</taxon>
        <taxon>Pseudomonadota</taxon>
        <taxon>Gammaproteobacteria</taxon>
        <taxon>Chromatiales</taxon>
        <taxon>Ectothiorhodospiraceae</taxon>
        <taxon>Spiribacter</taxon>
    </lineage>
</organism>
<dbReference type="AlphaFoldDB" id="A0A6N7QVF3"/>
<dbReference type="PANTHER" id="PTHR30136">
    <property type="entry name" value="HELIX-TURN-HELIX TRANSCRIPTIONAL REGULATOR, ICLR FAMILY"/>
    <property type="match status" value="1"/>
</dbReference>
<dbReference type="SMART" id="SM00346">
    <property type="entry name" value="HTH_ICLR"/>
    <property type="match status" value="1"/>
</dbReference>
<reference evidence="8 9" key="1">
    <citation type="submission" date="2019-11" db="EMBL/GenBank/DDBJ databases">
        <authorList>
            <person name="Zhang X.Y."/>
        </authorList>
    </citation>
    <scope>NUCLEOTIDE SEQUENCE [LARGE SCALE GENOMIC DNA]</scope>
    <source>
        <strain evidence="8 9">C176</strain>
    </source>
</reference>
<proteinExistence type="predicted"/>
<evidence type="ECO:0000313" key="8">
    <source>
        <dbReference type="EMBL" id="MRH79128.1"/>
    </source>
</evidence>
<keyword evidence="1" id="KW-0805">Transcription regulation</keyword>
<dbReference type="InterPro" id="IPR050707">
    <property type="entry name" value="HTH_MetabolicPath_Reg"/>
</dbReference>
<evidence type="ECO:0000256" key="4">
    <source>
        <dbReference type="ARBA" id="ARBA00040379"/>
    </source>
</evidence>